<feature type="domain" description="Coenzyme F420 hydrogenase/dehydrogenase beta subunit N-terminal" evidence="1">
    <location>
        <begin position="63"/>
        <end position="141"/>
    </location>
</feature>
<dbReference type="PANTHER" id="PTHR31332:SF0">
    <property type="entry name" value="7-HYDROXYMETHYL CHLOROPHYLL A REDUCTASE, CHLOROPLASTIC"/>
    <property type="match status" value="1"/>
</dbReference>
<dbReference type="Pfam" id="PF04422">
    <property type="entry name" value="FrhB_FdhB_N"/>
    <property type="match status" value="1"/>
</dbReference>
<dbReference type="RefSeq" id="WP_197716734.1">
    <property type="nucleotide sequence ID" value="NZ_AP017928.1"/>
</dbReference>
<dbReference type="Proteomes" id="UP000266313">
    <property type="component" value="Chromosome"/>
</dbReference>
<dbReference type="AlphaFoldDB" id="A0A250KRG7"/>
<reference evidence="3 4" key="1">
    <citation type="submission" date="2016-12" db="EMBL/GenBank/DDBJ databases">
        <title>Genome sequencing of Methylocaldum marinum.</title>
        <authorList>
            <person name="Takeuchi M."/>
            <person name="Kamagata Y."/>
            <person name="Hiraoka S."/>
            <person name="Oshima K."/>
            <person name="Hattori M."/>
            <person name="Iwasaki W."/>
        </authorList>
    </citation>
    <scope>NUCLEOTIDE SEQUENCE [LARGE SCALE GENOMIC DNA]</scope>
    <source>
        <strain evidence="3 4">S8</strain>
    </source>
</reference>
<dbReference type="GO" id="GO:0052592">
    <property type="term" value="F:oxidoreductase activity, acting on CH or CH2 groups, with an iron-sulfur protein as acceptor"/>
    <property type="evidence" value="ECO:0007669"/>
    <property type="project" value="TreeGrafter"/>
</dbReference>
<sequence length="424" mass="48304">MKLDRYGQYKPTGPAGWMRRKSREFARTCPFSPSAKNEDALAEALFPDADRHDSRLGRYRSAYVGYAADEGFRDHGSSGGLTSWVLAELLGTGRIDGAAHVVATDPRHDGLFFRYRISRTQDEIRAGAKSRYYPVELSEVLGIIHANPGRYAVVGIPCFIKAIQLLRRDSPILRERIRFTLGLFCGHMKSARFAESLAWQMGVPPEDVQGVEFRRKDPDRPANWYTAQLTLRDGQVAQKDWWHLADGDWGAGFFQNPACNFCDDVVAETADIGFGDAWVEPYSSDGRGTNVVIVRSPEMERLVKTGIEQGRLHLKPVDARFVEQTQAAGFRQRREGLAYRLSWRRPGVKPRKRVQPDSRGLSTRRKLIYRSRALITACSHRVFRFARLIRRPGLYIRWARLALTIYHGLAYSRGRLGAMIDRWE</sequence>
<proteinExistence type="predicted"/>
<dbReference type="KEGG" id="mmai:sS8_2192"/>
<organism evidence="3 4">
    <name type="scientific">Methylocaldum marinum</name>
    <dbReference type="NCBI Taxonomy" id="1432792"/>
    <lineage>
        <taxon>Bacteria</taxon>
        <taxon>Pseudomonadati</taxon>
        <taxon>Pseudomonadota</taxon>
        <taxon>Gammaproteobacteria</taxon>
        <taxon>Methylococcales</taxon>
        <taxon>Methylococcaceae</taxon>
        <taxon>Methylocaldum</taxon>
    </lineage>
</organism>
<evidence type="ECO:0000313" key="3">
    <source>
        <dbReference type="EMBL" id="BBA34144.1"/>
    </source>
</evidence>
<evidence type="ECO:0000259" key="1">
    <source>
        <dbReference type="Pfam" id="PF04422"/>
    </source>
</evidence>
<protein>
    <submittedName>
        <fullName evidence="3">Coenzyme f420 hydrogenase/dehydrogenase beta subunit domain-containing protein</fullName>
    </submittedName>
</protein>
<dbReference type="EMBL" id="AP017928">
    <property type="protein sequence ID" value="BBA34144.1"/>
    <property type="molecule type" value="Genomic_DNA"/>
</dbReference>
<dbReference type="InterPro" id="IPR007525">
    <property type="entry name" value="FrhB_FdhB_C"/>
</dbReference>
<evidence type="ECO:0000313" key="4">
    <source>
        <dbReference type="Proteomes" id="UP000266313"/>
    </source>
</evidence>
<dbReference type="InterPro" id="IPR007516">
    <property type="entry name" value="Co_F420_Hydgase/DH_bsu_N"/>
</dbReference>
<evidence type="ECO:0000259" key="2">
    <source>
        <dbReference type="Pfam" id="PF04432"/>
    </source>
</evidence>
<keyword evidence="4" id="KW-1185">Reference proteome</keyword>
<dbReference type="Pfam" id="PF04432">
    <property type="entry name" value="FrhB_FdhB_C"/>
    <property type="match status" value="1"/>
</dbReference>
<gene>
    <name evidence="3" type="ORF">sS8_2192</name>
</gene>
<name>A0A250KRG7_9GAMM</name>
<feature type="domain" description="Coenzyme F420 hydrogenase/dehydrogenase beta subunit C-terminal" evidence="2">
    <location>
        <begin position="150"/>
        <end position="318"/>
    </location>
</feature>
<dbReference type="PANTHER" id="PTHR31332">
    <property type="entry name" value="7-HYDROXYMETHYL CHLOROPHYLL A REDUCTASE, CHLOROPLASTIC"/>
    <property type="match status" value="1"/>
</dbReference>
<dbReference type="InterPro" id="IPR045220">
    <property type="entry name" value="FRHB/FDHB/HCAR-like"/>
</dbReference>
<accession>A0A250KRG7</accession>